<feature type="active site" description="Proton acceptor" evidence="12">
    <location>
        <position position="740"/>
    </location>
</feature>
<dbReference type="Pfam" id="PF00443">
    <property type="entry name" value="UCH"/>
    <property type="match status" value="1"/>
</dbReference>
<dbReference type="InterPro" id="IPR028889">
    <property type="entry name" value="USP"/>
</dbReference>
<dbReference type="AlphaFoldDB" id="A0A9N8VXH3"/>
<dbReference type="EMBL" id="CAJVPS010000203">
    <property type="protein sequence ID" value="CAG8464731.1"/>
    <property type="molecule type" value="Genomic_DNA"/>
</dbReference>
<accession>A0A9N8VXH3</accession>
<dbReference type="OrthoDB" id="361536at2759"/>
<keyword evidence="19" id="KW-1185">Reference proteome</keyword>
<dbReference type="InterPro" id="IPR050164">
    <property type="entry name" value="Peptidase_C19"/>
</dbReference>
<evidence type="ECO:0000256" key="9">
    <source>
        <dbReference type="ARBA" id="ARBA00022807"/>
    </source>
</evidence>
<dbReference type="GO" id="GO:0008270">
    <property type="term" value="F:zinc ion binding"/>
    <property type="evidence" value="ECO:0007669"/>
    <property type="project" value="UniProtKB-UniRule"/>
</dbReference>
<dbReference type="Pfam" id="PF00627">
    <property type="entry name" value="UBA"/>
    <property type="match status" value="2"/>
</dbReference>
<evidence type="ECO:0000256" key="7">
    <source>
        <dbReference type="ARBA" id="ARBA00022786"/>
    </source>
</evidence>
<keyword evidence="8 11" id="KW-0378">Hydrolase</keyword>
<reference evidence="18" key="1">
    <citation type="submission" date="2021-06" db="EMBL/GenBank/DDBJ databases">
        <authorList>
            <person name="Kallberg Y."/>
            <person name="Tangrot J."/>
            <person name="Rosling A."/>
        </authorList>
    </citation>
    <scope>NUCLEOTIDE SEQUENCE</scope>
    <source>
        <strain evidence="18">FL130A</strain>
    </source>
</reference>
<organism evidence="18 19">
    <name type="scientific">Ambispora leptoticha</name>
    <dbReference type="NCBI Taxonomy" id="144679"/>
    <lineage>
        <taxon>Eukaryota</taxon>
        <taxon>Fungi</taxon>
        <taxon>Fungi incertae sedis</taxon>
        <taxon>Mucoromycota</taxon>
        <taxon>Glomeromycotina</taxon>
        <taxon>Glomeromycetes</taxon>
        <taxon>Archaeosporales</taxon>
        <taxon>Ambisporaceae</taxon>
        <taxon>Ambispora</taxon>
    </lineage>
</organism>
<dbReference type="CDD" id="cd14297">
    <property type="entry name" value="UBA2_spUBP14_like"/>
    <property type="match status" value="1"/>
</dbReference>
<dbReference type="InterPro" id="IPR015940">
    <property type="entry name" value="UBA"/>
</dbReference>
<dbReference type="InterPro" id="IPR013083">
    <property type="entry name" value="Znf_RING/FYVE/PHD"/>
</dbReference>
<dbReference type="GO" id="GO:0005829">
    <property type="term" value="C:cytosol"/>
    <property type="evidence" value="ECO:0007669"/>
    <property type="project" value="TreeGrafter"/>
</dbReference>
<dbReference type="PROSITE" id="PS50030">
    <property type="entry name" value="UBA"/>
    <property type="match status" value="2"/>
</dbReference>
<dbReference type="Gene3D" id="3.90.70.10">
    <property type="entry name" value="Cysteine proteinases"/>
    <property type="match status" value="1"/>
</dbReference>
<evidence type="ECO:0000313" key="18">
    <source>
        <dbReference type="EMBL" id="CAG8464731.1"/>
    </source>
</evidence>
<dbReference type="PANTHER" id="PTHR24006">
    <property type="entry name" value="UBIQUITIN CARBOXYL-TERMINAL HYDROLASE"/>
    <property type="match status" value="1"/>
</dbReference>
<evidence type="ECO:0000313" key="19">
    <source>
        <dbReference type="Proteomes" id="UP000789508"/>
    </source>
</evidence>
<evidence type="ECO:0000256" key="12">
    <source>
        <dbReference type="PIRSR" id="PIRSR016308-1"/>
    </source>
</evidence>
<dbReference type="InterPro" id="IPR041432">
    <property type="entry name" value="UBP13_Znf-UBP_var"/>
</dbReference>
<dbReference type="InterPro" id="IPR038765">
    <property type="entry name" value="Papain-like_cys_pep_sf"/>
</dbReference>
<proteinExistence type="inferred from homology"/>
<dbReference type="Gene3D" id="1.10.8.10">
    <property type="entry name" value="DNA helicase RuvA subunit, C-terminal domain"/>
    <property type="match status" value="2"/>
</dbReference>
<keyword evidence="6 14" id="KW-0863">Zinc-finger</keyword>
<dbReference type="PROSITE" id="PS50271">
    <property type="entry name" value="ZF_UBP"/>
    <property type="match status" value="2"/>
</dbReference>
<keyword evidence="5" id="KW-0677">Repeat</keyword>
<dbReference type="Proteomes" id="UP000789508">
    <property type="component" value="Unassembled WGS sequence"/>
</dbReference>
<evidence type="ECO:0000259" key="17">
    <source>
        <dbReference type="PROSITE" id="PS50271"/>
    </source>
</evidence>
<keyword evidence="3 11" id="KW-0645">Protease</keyword>
<name>A0A9N8VXH3_9GLOM</name>
<evidence type="ECO:0000256" key="4">
    <source>
        <dbReference type="ARBA" id="ARBA00022723"/>
    </source>
</evidence>
<keyword evidence="4 11" id="KW-0479">Metal-binding</keyword>
<dbReference type="FunFam" id="1.10.8.10:FF:000086">
    <property type="entry name" value="Ubiquitin carboxyl-terminal hydrolase"/>
    <property type="match status" value="1"/>
</dbReference>
<comment type="caution">
    <text evidence="18">The sequence shown here is derived from an EMBL/GenBank/DDBJ whole genome shotgun (WGS) entry which is preliminary data.</text>
</comment>
<feature type="domain" description="UBP-type" evidence="17">
    <location>
        <begin position="2"/>
        <end position="108"/>
    </location>
</feature>
<dbReference type="InterPro" id="IPR009060">
    <property type="entry name" value="UBA-like_sf"/>
</dbReference>
<protein>
    <recommendedName>
        <fullName evidence="11">Ubiquitin carboxyl-terminal hydrolase</fullName>
        <ecNumber evidence="11">3.4.19.12</ecNumber>
    </recommendedName>
</protein>
<feature type="binding site" evidence="13">
    <location>
        <position position="185"/>
    </location>
    <ligand>
        <name>Zn(2+)</name>
        <dbReference type="ChEBI" id="CHEBI:29105"/>
    </ligand>
</feature>
<comment type="catalytic activity">
    <reaction evidence="1 11">
        <text>Thiol-dependent hydrolysis of ester, thioester, amide, peptide and isopeptide bonds formed by the C-terminal Gly of ubiquitin (a 76-residue protein attached to proteins as an intracellular targeting signal).</text>
        <dbReference type="EC" id="3.4.19.12"/>
    </reaction>
</comment>
<dbReference type="SMART" id="SM00165">
    <property type="entry name" value="UBA"/>
    <property type="match status" value="2"/>
</dbReference>
<feature type="domain" description="UBP-type" evidence="17">
    <location>
        <begin position="158"/>
        <end position="267"/>
    </location>
</feature>
<dbReference type="FunFam" id="3.30.40.10:FF:000587">
    <property type="entry name" value="Ubiquitin carboxyl-terminal hydrolase"/>
    <property type="match status" value="1"/>
</dbReference>
<sequence>MTTCPHVQNTVLKPPSVHTKVYKEECTQCFDTQDLPLGIDVCLTCFNAGCLDPTRQHAFLHYQKTAHPLVLNIRRLVKDKPKRSDEIEEPPQKISKLAIVPEFDEDKHEFITHVKCYACGGIEVERTIGQLPNVIDSLMASTSAVKQSEIQAWEEKIIECDHVKILEQQEAKPLESQALSQCNDCELKENLWMCLICGNLGCGRQQYGGLPGNGHAQAHFAKTQHPASCKLGTITPEGTADVYCYLCHEIRLDPYIGKHLANFGIQVETSQKTEKSITEMQLEHNLKFDFSMTTDDGKELEALHGPGYTGIKNLGNSCYMASVLQSVFSLEAFQHRYYPNALEHNAICDKEAGRCLNCQLFKIADGLLSGRYSNSAETIEASGEEKHLRDGIAPSMLKALIGEGHQEFSTMRQQDALEFFQHLITMIERNEHANPRNDPTGIFKFTVQERLQCLECKRVRYSQLTESHIGIPVPARKITNTEKSEEDLYEPVNLEECLQYFGADDMIEHYSCPCCNKTTQALKNRRFVTYPEVLVIQLRRFETQRSEFENYIPKKISAPVIISEDIVNFDSYLAHGKQPDEELLPEENKNTEPQFDQNALNQLLSMGFPEVRCKKALTATGNSDAETAMNWLFEHMDDPDIDVPYTSTSSAVSNASEEVIASLTVMGFPRARVKKALAETNNNAERAIEWLFSHPNDDVDKQNSTNTEATNTNFGDSSLPANYEISCVISHKGTSVHSGHYVAHVRKDGQWVLYNDNRVVSAPYPPQEEAYIYILKRTR</sequence>
<dbReference type="InterPro" id="IPR001394">
    <property type="entry name" value="Peptidase_C19_UCH"/>
</dbReference>
<evidence type="ECO:0000256" key="3">
    <source>
        <dbReference type="ARBA" id="ARBA00022670"/>
    </source>
</evidence>
<evidence type="ECO:0000256" key="1">
    <source>
        <dbReference type="ARBA" id="ARBA00000707"/>
    </source>
</evidence>
<dbReference type="EC" id="3.4.19.12" evidence="11"/>
<dbReference type="SUPFAM" id="SSF57850">
    <property type="entry name" value="RING/U-box"/>
    <property type="match status" value="2"/>
</dbReference>
<comment type="similarity">
    <text evidence="2 11">Belongs to the peptidase C19 family.</text>
</comment>
<dbReference type="PIRSF" id="PIRSF016308">
    <property type="entry name" value="UBP"/>
    <property type="match status" value="1"/>
</dbReference>
<dbReference type="GO" id="GO:0006508">
    <property type="term" value="P:proteolysis"/>
    <property type="evidence" value="ECO:0007669"/>
    <property type="project" value="UniProtKB-KW"/>
</dbReference>
<feature type="domain" description="UBA" evidence="15">
    <location>
        <begin position="654"/>
        <end position="694"/>
    </location>
</feature>
<evidence type="ECO:0000256" key="5">
    <source>
        <dbReference type="ARBA" id="ARBA00022737"/>
    </source>
</evidence>
<keyword evidence="10 11" id="KW-0862">Zinc</keyword>
<dbReference type="SUPFAM" id="SSF54001">
    <property type="entry name" value="Cysteine proteinases"/>
    <property type="match status" value="1"/>
</dbReference>
<feature type="domain" description="UBA" evidence="15">
    <location>
        <begin position="594"/>
        <end position="635"/>
    </location>
</feature>
<evidence type="ECO:0000256" key="6">
    <source>
        <dbReference type="ARBA" id="ARBA00022771"/>
    </source>
</evidence>
<dbReference type="Gene3D" id="3.30.40.10">
    <property type="entry name" value="Zinc/RING finger domain, C3HC4 (zinc finger)"/>
    <property type="match status" value="2"/>
</dbReference>
<evidence type="ECO:0000256" key="11">
    <source>
        <dbReference type="PIRNR" id="PIRNR016308"/>
    </source>
</evidence>
<feature type="active site" description="Nucleophile" evidence="12">
    <location>
        <position position="318"/>
    </location>
</feature>
<dbReference type="InterPro" id="IPR001607">
    <property type="entry name" value="Znf_UBP"/>
</dbReference>
<feature type="domain" description="USP" evidence="16">
    <location>
        <begin position="309"/>
        <end position="778"/>
    </location>
</feature>
<dbReference type="GO" id="GO:0004843">
    <property type="term" value="F:cysteine-type deubiquitinase activity"/>
    <property type="evidence" value="ECO:0007669"/>
    <property type="project" value="UniProtKB-UniRule"/>
</dbReference>
<feature type="binding site" evidence="13">
    <location>
        <position position="182"/>
    </location>
    <ligand>
        <name>Zn(2+)</name>
        <dbReference type="ChEBI" id="CHEBI:29105"/>
    </ligand>
</feature>
<dbReference type="GO" id="GO:0016579">
    <property type="term" value="P:protein deubiquitination"/>
    <property type="evidence" value="ECO:0007669"/>
    <property type="project" value="InterPro"/>
</dbReference>
<dbReference type="CDD" id="cd02658">
    <property type="entry name" value="Peptidase_C19B"/>
    <property type="match status" value="1"/>
</dbReference>
<dbReference type="InterPro" id="IPR016652">
    <property type="entry name" value="Ubiquitinyl_hydrolase"/>
</dbReference>
<dbReference type="PROSITE" id="PS50235">
    <property type="entry name" value="USP_3"/>
    <property type="match status" value="1"/>
</dbReference>
<dbReference type="CDD" id="cd14385">
    <property type="entry name" value="UBA1_spUBP14_like"/>
    <property type="match status" value="1"/>
</dbReference>
<dbReference type="SUPFAM" id="SSF46934">
    <property type="entry name" value="UBA-like"/>
    <property type="match status" value="1"/>
</dbReference>
<evidence type="ECO:0000256" key="8">
    <source>
        <dbReference type="ARBA" id="ARBA00022801"/>
    </source>
</evidence>
<keyword evidence="9 11" id="KW-0788">Thiol protease</keyword>
<dbReference type="FunFam" id="3.30.40.10:FF:000396">
    <property type="entry name" value="Ubiquitin carboxyl-terminal hydrolase"/>
    <property type="match status" value="1"/>
</dbReference>
<dbReference type="PANTHER" id="PTHR24006:SF664">
    <property type="entry name" value="UBIQUITIN CARBOXYL-TERMINAL HYDROLASE"/>
    <property type="match status" value="1"/>
</dbReference>
<evidence type="ECO:0000256" key="14">
    <source>
        <dbReference type="PROSITE-ProRule" id="PRU00502"/>
    </source>
</evidence>
<feature type="binding site" evidence="13">
    <location>
        <position position="202"/>
    </location>
    <ligand>
        <name>Zn(2+)</name>
        <dbReference type="ChEBI" id="CHEBI:29105"/>
    </ligand>
</feature>
<dbReference type="InterPro" id="IPR018200">
    <property type="entry name" value="USP_CS"/>
</dbReference>
<keyword evidence="7 11" id="KW-0833">Ubl conjugation pathway</keyword>
<dbReference type="Pfam" id="PF17807">
    <property type="entry name" value="zf-UBP_var"/>
    <property type="match status" value="1"/>
</dbReference>
<evidence type="ECO:0000256" key="13">
    <source>
        <dbReference type="PIRSR" id="PIRSR016308-3"/>
    </source>
</evidence>
<dbReference type="SMART" id="SM00290">
    <property type="entry name" value="ZnF_UBP"/>
    <property type="match status" value="2"/>
</dbReference>
<dbReference type="Pfam" id="PF02148">
    <property type="entry name" value="zf-UBP"/>
    <property type="match status" value="1"/>
</dbReference>
<evidence type="ECO:0000256" key="10">
    <source>
        <dbReference type="ARBA" id="ARBA00022833"/>
    </source>
</evidence>
<dbReference type="GO" id="GO:0005634">
    <property type="term" value="C:nucleus"/>
    <property type="evidence" value="ECO:0007669"/>
    <property type="project" value="TreeGrafter"/>
</dbReference>
<evidence type="ECO:0000259" key="16">
    <source>
        <dbReference type="PROSITE" id="PS50235"/>
    </source>
</evidence>
<gene>
    <name evidence="18" type="ORF">ALEPTO_LOCUS1718</name>
</gene>
<evidence type="ECO:0000259" key="15">
    <source>
        <dbReference type="PROSITE" id="PS50030"/>
    </source>
</evidence>
<evidence type="ECO:0000256" key="2">
    <source>
        <dbReference type="ARBA" id="ARBA00009085"/>
    </source>
</evidence>
<feature type="binding site" evidence="13">
    <location>
        <position position="215"/>
    </location>
    <ligand>
        <name>Zn(2+)</name>
        <dbReference type="ChEBI" id="CHEBI:29105"/>
    </ligand>
</feature>
<dbReference type="FunFam" id="1.10.8.10:FF:000103">
    <property type="entry name" value="Ubiquitin carboxyl-terminal hydrolase"/>
    <property type="match status" value="1"/>
</dbReference>
<dbReference type="PROSITE" id="PS00972">
    <property type="entry name" value="USP_1"/>
    <property type="match status" value="1"/>
</dbReference>